<dbReference type="Gene3D" id="3.40.190.10">
    <property type="entry name" value="Periplasmic binding protein-like II"/>
    <property type="match status" value="1"/>
</dbReference>
<dbReference type="InterPro" id="IPR006059">
    <property type="entry name" value="SBP"/>
</dbReference>
<dbReference type="SUPFAM" id="SSF53850">
    <property type="entry name" value="Periplasmic binding protein-like II"/>
    <property type="match status" value="1"/>
</dbReference>
<dbReference type="InterPro" id="IPR050490">
    <property type="entry name" value="Bact_solute-bd_prot1"/>
</dbReference>
<dbReference type="EMBL" id="JBHSMH010000111">
    <property type="protein sequence ID" value="MFC5471658.1"/>
    <property type="molecule type" value="Genomic_DNA"/>
</dbReference>
<dbReference type="RefSeq" id="WP_209743836.1">
    <property type="nucleotide sequence ID" value="NZ_JBHSMH010000111.1"/>
</dbReference>
<reference evidence="2" key="1">
    <citation type="journal article" date="2019" name="Int. J. Syst. Evol. Microbiol.">
        <title>The Global Catalogue of Microorganisms (GCM) 10K type strain sequencing project: providing services to taxonomists for standard genome sequencing and annotation.</title>
        <authorList>
            <consortium name="The Broad Institute Genomics Platform"/>
            <consortium name="The Broad Institute Genome Sequencing Center for Infectious Disease"/>
            <person name="Wu L."/>
            <person name="Ma J."/>
        </authorList>
    </citation>
    <scope>NUCLEOTIDE SEQUENCE [LARGE SCALE GENOMIC DNA]</scope>
    <source>
        <strain evidence="2">CCUG 57113</strain>
    </source>
</reference>
<keyword evidence="2" id="KW-1185">Reference proteome</keyword>
<comment type="caution">
    <text evidence="1">The sequence shown here is derived from an EMBL/GenBank/DDBJ whole genome shotgun (WGS) entry which is preliminary data.</text>
</comment>
<dbReference type="Pfam" id="PF01547">
    <property type="entry name" value="SBP_bac_1"/>
    <property type="match status" value="1"/>
</dbReference>
<proteinExistence type="predicted"/>
<gene>
    <name evidence="1" type="ORF">ACFPPD_23560</name>
</gene>
<accession>A0ABW0M0J5</accession>
<evidence type="ECO:0000313" key="1">
    <source>
        <dbReference type="EMBL" id="MFC5471658.1"/>
    </source>
</evidence>
<dbReference type="Proteomes" id="UP001596105">
    <property type="component" value="Unassembled WGS sequence"/>
</dbReference>
<dbReference type="PANTHER" id="PTHR43649">
    <property type="entry name" value="ARABINOSE-BINDING PROTEIN-RELATED"/>
    <property type="match status" value="1"/>
</dbReference>
<evidence type="ECO:0000313" key="2">
    <source>
        <dbReference type="Proteomes" id="UP001596105"/>
    </source>
</evidence>
<name>A0ABW0M0J5_9BACL</name>
<sequence>MASKRRLLLTVSALAAVIAFVLGIVIIIAGVQRDEPAPPAETKEKVTLRFTYWGSFEERKAIENTMRKFSAQYPWIEVKTIQLPNSDYNTKLKAMVSSNEEPDLGYMTSELGELFASQQIFRNIYDLLERDPELDKSDFLDYLWYTSSDDYAWGVGTAGECFGLFYRRDLFQEAGVEAPPSKAINAWTWPQFVQAAQRLTLDKYGRNAADPQFDRNNIVRYGVMFETWSDPLNNFVFSNGGDWVSEDGGEFTLNSNEASEAIQKLADLVNKYHVAPSPLETKSMPSMSIALQAGLTAMTVDGQWINLDLGKAGVDYDIGVLPTLKQSVTVGVSGATVLFKSSRHPEEAWLLFKWLSDPDRALELYADGLWMPVLKKWYTDPALVAKWVDANPKAHPPGFKDAMMNQLIQYGKPSVGFYLRNQSELFPIVTEHLTPVWLGEKPAKDALNEVAGKVGAYFPKKDSINQK</sequence>
<dbReference type="CDD" id="cd13585">
    <property type="entry name" value="PBP2_TMBP_like"/>
    <property type="match status" value="1"/>
</dbReference>
<protein>
    <submittedName>
        <fullName evidence="1">ABC transporter substrate-binding protein</fullName>
    </submittedName>
</protein>
<organism evidence="1 2">
    <name type="scientific">Cohnella suwonensis</name>
    <dbReference type="NCBI Taxonomy" id="696072"/>
    <lineage>
        <taxon>Bacteria</taxon>
        <taxon>Bacillati</taxon>
        <taxon>Bacillota</taxon>
        <taxon>Bacilli</taxon>
        <taxon>Bacillales</taxon>
        <taxon>Paenibacillaceae</taxon>
        <taxon>Cohnella</taxon>
    </lineage>
</organism>
<dbReference type="PANTHER" id="PTHR43649:SF12">
    <property type="entry name" value="DIACETYLCHITOBIOSE BINDING PROTEIN DASA"/>
    <property type="match status" value="1"/>
</dbReference>